<evidence type="ECO:0000256" key="13">
    <source>
        <dbReference type="ARBA" id="ARBA00023146"/>
    </source>
</evidence>
<dbReference type="InterPro" id="IPR005146">
    <property type="entry name" value="B3/B4_tRNA-bd"/>
</dbReference>
<dbReference type="OrthoDB" id="9805455at2"/>
<dbReference type="Pfam" id="PF03147">
    <property type="entry name" value="FDX-ACB"/>
    <property type="match status" value="1"/>
</dbReference>
<evidence type="ECO:0000259" key="17">
    <source>
        <dbReference type="PROSITE" id="PS50886"/>
    </source>
</evidence>
<dbReference type="GO" id="GO:0005524">
    <property type="term" value="F:ATP binding"/>
    <property type="evidence" value="ECO:0007669"/>
    <property type="project" value="UniProtKB-UniRule"/>
</dbReference>
<comment type="cofactor">
    <cofactor evidence="15">
        <name>Mg(2+)</name>
        <dbReference type="ChEBI" id="CHEBI:18420"/>
    </cofactor>
    <text evidence="15">Binds 2 magnesium ions per tetramer.</text>
</comment>
<evidence type="ECO:0000256" key="6">
    <source>
        <dbReference type="ARBA" id="ARBA00022598"/>
    </source>
</evidence>
<dbReference type="InterPro" id="IPR033714">
    <property type="entry name" value="tRNA_bind_bactPheRS"/>
</dbReference>
<dbReference type="SMART" id="SM00896">
    <property type="entry name" value="FDX-ACB"/>
    <property type="match status" value="1"/>
</dbReference>
<dbReference type="NCBIfam" id="TIGR00472">
    <property type="entry name" value="pheT_bact"/>
    <property type="match status" value="1"/>
</dbReference>
<evidence type="ECO:0000313" key="20">
    <source>
        <dbReference type="EMBL" id="QFJ55945.1"/>
    </source>
</evidence>
<dbReference type="Proteomes" id="UP000327030">
    <property type="component" value="Chromosome 1"/>
</dbReference>
<dbReference type="Gene3D" id="3.30.56.10">
    <property type="match status" value="2"/>
</dbReference>
<dbReference type="GO" id="GO:0000287">
    <property type="term" value="F:magnesium ion binding"/>
    <property type="evidence" value="ECO:0007669"/>
    <property type="project" value="UniProtKB-UniRule"/>
</dbReference>
<comment type="subcellular location">
    <subcellularLocation>
        <location evidence="1 15">Cytoplasm</location>
    </subcellularLocation>
</comment>
<feature type="binding site" evidence="15">
    <location>
        <position position="466"/>
    </location>
    <ligand>
        <name>Mg(2+)</name>
        <dbReference type="ChEBI" id="CHEBI:18420"/>
        <note>shared with alpha subunit</note>
    </ligand>
</feature>
<dbReference type="NCBIfam" id="NF045760">
    <property type="entry name" value="YtpR"/>
    <property type="match status" value="1"/>
</dbReference>
<dbReference type="FunFam" id="2.40.50.140:FF:000045">
    <property type="entry name" value="Phenylalanine--tRNA ligase beta subunit"/>
    <property type="match status" value="1"/>
</dbReference>
<dbReference type="InterPro" id="IPR009061">
    <property type="entry name" value="DNA-bd_dom_put_sf"/>
</dbReference>
<organism evidence="20 21">
    <name type="scientific">Pseudobutyrivibrio xylanivorans</name>
    <dbReference type="NCBI Taxonomy" id="185007"/>
    <lineage>
        <taxon>Bacteria</taxon>
        <taxon>Bacillati</taxon>
        <taxon>Bacillota</taxon>
        <taxon>Clostridia</taxon>
        <taxon>Lachnospirales</taxon>
        <taxon>Lachnospiraceae</taxon>
        <taxon>Pseudobutyrivibrio</taxon>
    </lineage>
</organism>
<dbReference type="PANTHER" id="PTHR10947">
    <property type="entry name" value="PHENYLALANYL-TRNA SYNTHETASE BETA CHAIN AND LEUCINE-RICH REPEAT-CONTAINING PROTEIN 47"/>
    <property type="match status" value="1"/>
</dbReference>
<evidence type="ECO:0000256" key="10">
    <source>
        <dbReference type="ARBA" id="ARBA00022842"/>
    </source>
</evidence>
<evidence type="ECO:0000313" key="21">
    <source>
        <dbReference type="Proteomes" id="UP000327030"/>
    </source>
</evidence>
<comment type="similarity">
    <text evidence="2 15">Belongs to the phenylalanyl-tRNA synthetase beta subunit family. Type 1 subfamily.</text>
</comment>
<protein>
    <recommendedName>
        <fullName evidence="15">Phenylalanine--tRNA ligase beta subunit</fullName>
        <ecNumber evidence="15">6.1.1.20</ecNumber>
    </recommendedName>
    <alternativeName>
        <fullName evidence="15">Phenylalanyl-tRNA synthetase beta subunit</fullName>
        <shortName evidence="15">PheRS</shortName>
    </alternativeName>
</protein>
<feature type="binding site" evidence="15">
    <location>
        <position position="467"/>
    </location>
    <ligand>
        <name>Mg(2+)</name>
        <dbReference type="ChEBI" id="CHEBI:18420"/>
        <note>shared with alpha subunit</note>
    </ligand>
</feature>
<dbReference type="PROSITE" id="PS50886">
    <property type="entry name" value="TRBD"/>
    <property type="match status" value="1"/>
</dbReference>
<dbReference type="SMART" id="SM00874">
    <property type="entry name" value="B5"/>
    <property type="match status" value="1"/>
</dbReference>
<keyword evidence="11 16" id="KW-0694">RNA-binding</keyword>
<dbReference type="InterPro" id="IPR045864">
    <property type="entry name" value="aa-tRNA-synth_II/BPL/LPL"/>
</dbReference>
<dbReference type="SUPFAM" id="SSF56037">
    <property type="entry name" value="PheT/TilS domain"/>
    <property type="match status" value="1"/>
</dbReference>
<dbReference type="EC" id="6.1.1.20" evidence="15"/>
<dbReference type="InterPro" id="IPR045060">
    <property type="entry name" value="Phe-tRNA-ligase_IIc_bsu"/>
</dbReference>
<evidence type="ECO:0000259" key="19">
    <source>
        <dbReference type="PROSITE" id="PS51483"/>
    </source>
</evidence>
<dbReference type="InterPro" id="IPR005121">
    <property type="entry name" value="Fdx_antiC-bd"/>
</dbReference>
<evidence type="ECO:0000256" key="3">
    <source>
        <dbReference type="ARBA" id="ARBA00011209"/>
    </source>
</evidence>
<dbReference type="Pfam" id="PF17759">
    <property type="entry name" value="tRNA_synthFbeta"/>
    <property type="match status" value="1"/>
</dbReference>
<dbReference type="KEGG" id="pxv:FXF36_14120"/>
<evidence type="ECO:0000256" key="2">
    <source>
        <dbReference type="ARBA" id="ARBA00008653"/>
    </source>
</evidence>
<dbReference type="EMBL" id="CP043028">
    <property type="protein sequence ID" value="QFJ55945.1"/>
    <property type="molecule type" value="Genomic_DNA"/>
</dbReference>
<reference evidence="21" key="1">
    <citation type="submission" date="2019-08" db="EMBL/GenBank/DDBJ databases">
        <title>Complete Genome Sequence of the Polysaccharide-Degrading Rumen Bacterium Pseudobutyrivibrio xylanivorans MA3014.</title>
        <authorList>
            <person name="Palevich N."/>
            <person name="Maclean P.H."/>
            <person name="Kelly W.J."/>
            <person name="Leahy S.C."/>
            <person name="Rakonjac J."/>
            <person name="Attwood G.T."/>
        </authorList>
    </citation>
    <scope>NUCLEOTIDE SEQUENCE [LARGE SCALE GENOMIC DNA]</scope>
    <source>
        <strain evidence="21">MA3014</strain>
    </source>
</reference>
<dbReference type="Pfam" id="PF01588">
    <property type="entry name" value="tRNA_bind"/>
    <property type="match status" value="1"/>
</dbReference>
<proteinExistence type="inferred from homology"/>
<dbReference type="InterPro" id="IPR002547">
    <property type="entry name" value="tRNA-bd_dom"/>
</dbReference>
<dbReference type="Gene3D" id="2.40.50.140">
    <property type="entry name" value="Nucleic acid-binding proteins"/>
    <property type="match status" value="1"/>
</dbReference>
<evidence type="ECO:0000256" key="1">
    <source>
        <dbReference type="ARBA" id="ARBA00004496"/>
    </source>
</evidence>
<keyword evidence="4 15" id="KW-0963">Cytoplasm</keyword>
<comment type="catalytic activity">
    <reaction evidence="14 15">
        <text>tRNA(Phe) + L-phenylalanine + ATP = L-phenylalanyl-tRNA(Phe) + AMP + diphosphate + H(+)</text>
        <dbReference type="Rhea" id="RHEA:19413"/>
        <dbReference type="Rhea" id="RHEA-COMP:9668"/>
        <dbReference type="Rhea" id="RHEA-COMP:9699"/>
        <dbReference type="ChEBI" id="CHEBI:15378"/>
        <dbReference type="ChEBI" id="CHEBI:30616"/>
        <dbReference type="ChEBI" id="CHEBI:33019"/>
        <dbReference type="ChEBI" id="CHEBI:58095"/>
        <dbReference type="ChEBI" id="CHEBI:78442"/>
        <dbReference type="ChEBI" id="CHEBI:78531"/>
        <dbReference type="ChEBI" id="CHEBI:456215"/>
        <dbReference type="EC" id="6.1.1.20"/>
    </reaction>
</comment>
<dbReference type="InterPro" id="IPR036690">
    <property type="entry name" value="Fdx_antiC-bd_sf"/>
</dbReference>
<dbReference type="SUPFAM" id="SSF46955">
    <property type="entry name" value="Putative DNA-binding domain"/>
    <property type="match status" value="1"/>
</dbReference>
<dbReference type="Pfam" id="PF03484">
    <property type="entry name" value="B5"/>
    <property type="match status" value="1"/>
</dbReference>
<keyword evidence="5 16" id="KW-0820">tRNA-binding</keyword>
<dbReference type="Gene3D" id="3.50.40.10">
    <property type="entry name" value="Phenylalanyl-trna Synthetase, Chain B, domain 3"/>
    <property type="match status" value="1"/>
</dbReference>
<dbReference type="GO" id="GO:0016740">
    <property type="term" value="F:transferase activity"/>
    <property type="evidence" value="ECO:0007669"/>
    <property type="project" value="UniProtKB-ARBA"/>
</dbReference>
<dbReference type="HAMAP" id="MF_00283">
    <property type="entry name" value="Phe_tRNA_synth_beta1"/>
    <property type="match status" value="1"/>
</dbReference>
<dbReference type="GO" id="GO:0004826">
    <property type="term" value="F:phenylalanine-tRNA ligase activity"/>
    <property type="evidence" value="ECO:0007669"/>
    <property type="project" value="UniProtKB-UniRule"/>
</dbReference>
<evidence type="ECO:0000256" key="14">
    <source>
        <dbReference type="ARBA" id="ARBA00049255"/>
    </source>
</evidence>
<dbReference type="GO" id="GO:0000049">
    <property type="term" value="F:tRNA binding"/>
    <property type="evidence" value="ECO:0007669"/>
    <property type="project" value="UniProtKB-UniRule"/>
</dbReference>
<keyword evidence="7 15" id="KW-0479">Metal-binding</keyword>
<feature type="domain" description="B5" evidence="19">
    <location>
        <begin position="402"/>
        <end position="479"/>
    </location>
</feature>
<evidence type="ECO:0000256" key="7">
    <source>
        <dbReference type="ARBA" id="ARBA00022723"/>
    </source>
</evidence>
<dbReference type="GO" id="GO:0140096">
    <property type="term" value="F:catalytic activity, acting on a protein"/>
    <property type="evidence" value="ECO:0007669"/>
    <property type="project" value="UniProtKB-ARBA"/>
</dbReference>
<dbReference type="GO" id="GO:0006432">
    <property type="term" value="P:phenylalanyl-tRNA aminoacylation"/>
    <property type="evidence" value="ECO:0007669"/>
    <property type="project" value="UniProtKB-UniRule"/>
</dbReference>
<dbReference type="InterPro" id="IPR041616">
    <property type="entry name" value="PheRS_beta_core"/>
</dbReference>
<dbReference type="SUPFAM" id="SSF55681">
    <property type="entry name" value="Class II aaRS and biotin synthetases"/>
    <property type="match status" value="1"/>
</dbReference>
<name>A0A5P6VTA3_PSEXY</name>
<feature type="binding site" evidence="15">
    <location>
        <position position="457"/>
    </location>
    <ligand>
        <name>Mg(2+)</name>
        <dbReference type="ChEBI" id="CHEBI:18420"/>
        <note>shared with alpha subunit</note>
    </ligand>
</feature>
<gene>
    <name evidence="15 20" type="primary">pheT</name>
    <name evidence="20" type="ORF">FXF36_14120</name>
</gene>
<feature type="domain" description="TRNA-binding" evidence="17">
    <location>
        <begin position="41"/>
        <end position="149"/>
    </location>
</feature>
<evidence type="ECO:0000256" key="8">
    <source>
        <dbReference type="ARBA" id="ARBA00022741"/>
    </source>
</evidence>
<dbReference type="Pfam" id="PF03483">
    <property type="entry name" value="B3_4"/>
    <property type="match status" value="1"/>
</dbReference>
<evidence type="ECO:0000256" key="11">
    <source>
        <dbReference type="ARBA" id="ARBA00022884"/>
    </source>
</evidence>
<evidence type="ECO:0000256" key="16">
    <source>
        <dbReference type="PROSITE-ProRule" id="PRU00209"/>
    </source>
</evidence>
<evidence type="ECO:0000256" key="9">
    <source>
        <dbReference type="ARBA" id="ARBA00022840"/>
    </source>
</evidence>
<dbReference type="InterPro" id="IPR004532">
    <property type="entry name" value="Phe-tRNA-ligase_IIc_bsu_bact"/>
</dbReference>
<comment type="subunit">
    <text evidence="3 15">Tetramer of two alpha and two beta subunits.</text>
</comment>
<dbReference type="PANTHER" id="PTHR10947:SF0">
    <property type="entry name" value="PHENYLALANINE--TRNA LIGASE BETA SUBUNIT"/>
    <property type="match status" value="1"/>
</dbReference>
<dbReference type="InterPro" id="IPR005147">
    <property type="entry name" value="tRNA_synthase_B5-dom"/>
</dbReference>
<dbReference type="InterPro" id="IPR012340">
    <property type="entry name" value="NA-bd_OB-fold"/>
</dbReference>
<keyword evidence="13 15" id="KW-0030">Aminoacyl-tRNA synthetase</keyword>
<dbReference type="InterPro" id="IPR020825">
    <property type="entry name" value="Phe-tRNA_synthase-like_B3/B4"/>
</dbReference>
<dbReference type="Gene3D" id="3.30.70.380">
    <property type="entry name" value="Ferrodoxin-fold anticodon-binding domain"/>
    <property type="match status" value="1"/>
</dbReference>
<evidence type="ECO:0000256" key="5">
    <source>
        <dbReference type="ARBA" id="ARBA00022555"/>
    </source>
</evidence>
<evidence type="ECO:0000259" key="18">
    <source>
        <dbReference type="PROSITE" id="PS51447"/>
    </source>
</evidence>
<dbReference type="Gene3D" id="3.30.930.10">
    <property type="entry name" value="Bira Bifunctional Protein, Domain 2"/>
    <property type="match status" value="1"/>
</dbReference>
<dbReference type="CDD" id="cd02796">
    <property type="entry name" value="tRNA_bind_bactPheRS"/>
    <property type="match status" value="1"/>
</dbReference>
<dbReference type="RefSeq" id="WP_151625183.1">
    <property type="nucleotide sequence ID" value="NZ_CP043028.1"/>
</dbReference>
<dbReference type="PROSITE" id="PS51483">
    <property type="entry name" value="B5"/>
    <property type="match status" value="1"/>
</dbReference>
<accession>A0A5P6VTA3</accession>
<evidence type="ECO:0000256" key="12">
    <source>
        <dbReference type="ARBA" id="ARBA00022917"/>
    </source>
</evidence>
<evidence type="ECO:0000256" key="4">
    <source>
        <dbReference type="ARBA" id="ARBA00022490"/>
    </source>
</evidence>
<evidence type="ECO:0000256" key="15">
    <source>
        <dbReference type="HAMAP-Rule" id="MF_00283"/>
    </source>
</evidence>
<dbReference type="GO" id="GO:0009328">
    <property type="term" value="C:phenylalanine-tRNA ligase complex"/>
    <property type="evidence" value="ECO:0007669"/>
    <property type="project" value="TreeGrafter"/>
</dbReference>
<keyword evidence="10 15" id="KW-0460">Magnesium</keyword>
<dbReference type="SUPFAM" id="SSF50249">
    <property type="entry name" value="Nucleic acid-binding proteins"/>
    <property type="match status" value="1"/>
</dbReference>
<dbReference type="PROSITE" id="PS51447">
    <property type="entry name" value="FDX_ACB"/>
    <property type="match status" value="1"/>
</dbReference>
<keyword evidence="6 15" id="KW-0436">Ligase</keyword>
<dbReference type="AlphaFoldDB" id="A0A5P6VTA3"/>
<sequence>MFISMNWISDFVDLSGLDKMELIAKFSLATAEVENDIFHKGEDLSGVVVAEIKSVEEHPESKKLHLLKVDAGDGKLTDVVCGAPNVRVGMKTAFAKVGAQLGDITIAPRPLAGFDSFGMCCSEKEIGISDNNDGIMDILEDVANGTDIKDLYEIDDIIFEVDNKSLTNRPDLWGHYGIAREFATIAKRPLKELPTIDLSKYDNLEKIDMKIEDELCQRYSSIKVENVEKNVAPMNMRIRLYYCGMRGINLLTDLTNYLMLEMGQPMHAFDSRKVGKIRIKRFDKPFTFTTLDGVERNIDENTLMICNDNSPVAIAGIMGGLDSEIVEDTTQLTLESATFNAASIRKSAVRLAHRTDASARYEKSLDPEMTTVAIARFMKLLLDIDPGVKVVSALTDEYAFHYPQVSLDFDKNFVDKYTGIEITNEHIVDTLTALGFGVTQNGDNFHVEVPSYRATKDISLKADIIEEITRIYGYDNFELSTTKAPLYPVRMDETKNVEDRIKDILVKRFTLHEVHSYVWQYADEYKKLGMEVEENVKLANSTNPNIETLRRSIIPTQLCQVNYNTGYATDFGIFEVGRVVEGLKADGLCDEKKKLCITLFSKTKSLEKLYFELRDMIAEMVEDVRHKPFTYKKLEATHSYEHPKNLNALVLDGEEIGRIGVAHPLVSKKIDKKAAIVFAEIDVEMLAEIKQQSISYVEPSKYPAIEVDLSFVAEKFSEINDTIKETAESILKKVGVADVYNDGNSKSITVRLLFGDDERTLTHEEVQKVVDDIVEKLKNKGINLKA</sequence>
<feature type="domain" description="FDX-ACB" evidence="18">
    <location>
        <begin position="700"/>
        <end position="785"/>
    </location>
</feature>
<dbReference type="SMART" id="SM00873">
    <property type="entry name" value="B3_4"/>
    <property type="match status" value="1"/>
</dbReference>
<keyword evidence="8 15" id="KW-0547">Nucleotide-binding</keyword>
<keyword evidence="12 15" id="KW-0648">Protein biosynthesis</keyword>
<dbReference type="SUPFAM" id="SSF54991">
    <property type="entry name" value="Anticodon-binding domain of PheRS"/>
    <property type="match status" value="1"/>
</dbReference>
<keyword evidence="9 15" id="KW-0067">ATP-binding</keyword>
<feature type="binding site" evidence="15">
    <location>
        <position position="463"/>
    </location>
    <ligand>
        <name>Mg(2+)</name>
        <dbReference type="ChEBI" id="CHEBI:18420"/>
        <note>shared with alpha subunit</note>
    </ligand>
</feature>